<keyword evidence="8" id="KW-1185">Reference proteome</keyword>
<comment type="catalytic activity">
    <reaction evidence="4 6">
        <text>L-aspartyl-tRNA(Asn) + L-glutamine + ATP + H2O = L-asparaginyl-tRNA(Asn) + L-glutamate + ADP + phosphate + 2 H(+)</text>
        <dbReference type="Rhea" id="RHEA:14513"/>
        <dbReference type="Rhea" id="RHEA-COMP:9674"/>
        <dbReference type="Rhea" id="RHEA-COMP:9677"/>
        <dbReference type="ChEBI" id="CHEBI:15377"/>
        <dbReference type="ChEBI" id="CHEBI:15378"/>
        <dbReference type="ChEBI" id="CHEBI:29985"/>
        <dbReference type="ChEBI" id="CHEBI:30616"/>
        <dbReference type="ChEBI" id="CHEBI:43474"/>
        <dbReference type="ChEBI" id="CHEBI:58359"/>
        <dbReference type="ChEBI" id="CHEBI:78515"/>
        <dbReference type="ChEBI" id="CHEBI:78516"/>
        <dbReference type="ChEBI" id="CHEBI:456216"/>
    </reaction>
</comment>
<dbReference type="EC" id="6.3.5.-" evidence="6"/>
<proteinExistence type="inferred from homology"/>
<dbReference type="KEGG" id="sman:C12CBH8_06850"/>
<comment type="subunit">
    <text evidence="2 6">Heterotrimer of A, B and C subunits.</text>
</comment>
<evidence type="ECO:0000256" key="2">
    <source>
        <dbReference type="ARBA" id="ARBA00011123"/>
    </source>
</evidence>
<sequence length="95" mass="10824">MTITPEIVDYVAQLSRLELSEEEKKRAEKDLGDILSYMDKLSELDTDNVEPMSHTLPVSNVMREDVCRPSADREELLQNAPQQQDGCYQVPKAVE</sequence>
<evidence type="ECO:0000313" key="7">
    <source>
        <dbReference type="EMBL" id="BCI60046.1"/>
    </source>
</evidence>
<dbReference type="EMBL" id="AP023321">
    <property type="protein sequence ID" value="BCI60046.1"/>
    <property type="molecule type" value="Genomic_DNA"/>
</dbReference>
<dbReference type="InterPro" id="IPR003837">
    <property type="entry name" value="GatC"/>
</dbReference>
<evidence type="ECO:0000256" key="3">
    <source>
        <dbReference type="ARBA" id="ARBA00024799"/>
    </source>
</evidence>
<keyword evidence="6" id="KW-0648">Protein biosynthesis</keyword>
<dbReference type="PANTHER" id="PTHR15004:SF0">
    <property type="entry name" value="GLUTAMYL-TRNA(GLN) AMIDOTRANSFERASE SUBUNIT C, MITOCHONDRIAL"/>
    <property type="match status" value="1"/>
</dbReference>
<evidence type="ECO:0000256" key="6">
    <source>
        <dbReference type="HAMAP-Rule" id="MF_00122"/>
    </source>
</evidence>
<dbReference type="InterPro" id="IPR036113">
    <property type="entry name" value="Asp/Glu-ADT_sf_sub_c"/>
</dbReference>
<dbReference type="SUPFAM" id="SSF141000">
    <property type="entry name" value="Glu-tRNAGln amidotransferase C subunit"/>
    <property type="match status" value="1"/>
</dbReference>
<keyword evidence="6" id="KW-0547">Nucleotide-binding</keyword>
<organism evidence="7 8">
    <name type="scientific">Solibaculum mannosilyticum</name>
    <dbReference type="NCBI Taxonomy" id="2780922"/>
    <lineage>
        <taxon>Bacteria</taxon>
        <taxon>Bacillati</taxon>
        <taxon>Bacillota</taxon>
        <taxon>Clostridia</taxon>
        <taxon>Eubacteriales</taxon>
        <taxon>Oscillospiraceae</taxon>
        <taxon>Solibaculum</taxon>
    </lineage>
</organism>
<dbReference type="GO" id="GO:0070681">
    <property type="term" value="P:glutaminyl-tRNAGln biosynthesis via transamidation"/>
    <property type="evidence" value="ECO:0007669"/>
    <property type="project" value="TreeGrafter"/>
</dbReference>
<dbReference type="PANTHER" id="PTHR15004">
    <property type="entry name" value="GLUTAMYL-TRNA(GLN) AMIDOTRANSFERASE SUBUNIT C, MITOCHONDRIAL"/>
    <property type="match status" value="1"/>
</dbReference>
<dbReference type="GO" id="GO:0050567">
    <property type="term" value="F:glutaminyl-tRNA synthase (glutamine-hydrolyzing) activity"/>
    <property type="evidence" value="ECO:0007669"/>
    <property type="project" value="UniProtKB-UniRule"/>
</dbReference>
<dbReference type="GO" id="GO:0005524">
    <property type="term" value="F:ATP binding"/>
    <property type="evidence" value="ECO:0007669"/>
    <property type="project" value="UniProtKB-KW"/>
</dbReference>
<dbReference type="NCBIfam" id="TIGR00135">
    <property type="entry name" value="gatC"/>
    <property type="match status" value="1"/>
</dbReference>
<dbReference type="RefSeq" id="WP_090266697.1">
    <property type="nucleotide sequence ID" value="NZ_AP023321.1"/>
</dbReference>
<dbReference type="GO" id="GO:0006412">
    <property type="term" value="P:translation"/>
    <property type="evidence" value="ECO:0007669"/>
    <property type="project" value="UniProtKB-UniRule"/>
</dbReference>
<reference evidence="8" key="1">
    <citation type="submission" date="2020-07" db="EMBL/GenBank/DDBJ databases">
        <title>Complete genome sequencing of Clostridia bacterium strain 12CBH8.</title>
        <authorList>
            <person name="Sakamoto M."/>
            <person name="Murakami T."/>
            <person name="Mori H."/>
        </authorList>
    </citation>
    <scope>NUCLEOTIDE SEQUENCE [LARGE SCALE GENOMIC DNA]</scope>
    <source>
        <strain evidence="8">12CBH8</strain>
    </source>
</reference>
<comment type="similarity">
    <text evidence="1 6">Belongs to the GatC family.</text>
</comment>
<keyword evidence="6" id="KW-0436">Ligase</keyword>
<evidence type="ECO:0000256" key="1">
    <source>
        <dbReference type="ARBA" id="ARBA00010757"/>
    </source>
</evidence>
<comment type="function">
    <text evidence="3 6">Allows the formation of correctly charged Asn-tRNA(Asn) or Gln-tRNA(Gln) through the transamidation of misacylated Asp-tRNA(Asn) or Glu-tRNA(Gln) in organisms which lack either or both of asparaginyl-tRNA or glutaminyl-tRNA synthetases. The reaction takes place in the presence of glutamine and ATP through an activated phospho-Asp-tRNA(Asn) or phospho-Glu-tRNA(Gln).</text>
</comment>
<dbReference type="GO" id="GO:0006450">
    <property type="term" value="P:regulation of translational fidelity"/>
    <property type="evidence" value="ECO:0007669"/>
    <property type="project" value="InterPro"/>
</dbReference>
<evidence type="ECO:0000313" key="8">
    <source>
        <dbReference type="Proteomes" id="UP000593890"/>
    </source>
</evidence>
<comment type="catalytic activity">
    <reaction evidence="5 6">
        <text>L-glutamyl-tRNA(Gln) + L-glutamine + ATP + H2O = L-glutaminyl-tRNA(Gln) + L-glutamate + ADP + phosphate + H(+)</text>
        <dbReference type="Rhea" id="RHEA:17521"/>
        <dbReference type="Rhea" id="RHEA-COMP:9681"/>
        <dbReference type="Rhea" id="RHEA-COMP:9684"/>
        <dbReference type="ChEBI" id="CHEBI:15377"/>
        <dbReference type="ChEBI" id="CHEBI:15378"/>
        <dbReference type="ChEBI" id="CHEBI:29985"/>
        <dbReference type="ChEBI" id="CHEBI:30616"/>
        <dbReference type="ChEBI" id="CHEBI:43474"/>
        <dbReference type="ChEBI" id="CHEBI:58359"/>
        <dbReference type="ChEBI" id="CHEBI:78520"/>
        <dbReference type="ChEBI" id="CHEBI:78521"/>
        <dbReference type="ChEBI" id="CHEBI:456216"/>
    </reaction>
</comment>
<accession>A0A7I8D014</accession>
<dbReference type="GO" id="GO:0016740">
    <property type="term" value="F:transferase activity"/>
    <property type="evidence" value="ECO:0007669"/>
    <property type="project" value="UniProtKB-KW"/>
</dbReference>
<evidence type="ECO:0000256" key="4">
    <source>
        <dbReference type="ARBA" id="ARBA00047380"/>
    </source>
</evidence>
<dbReference type="Pfam" id="PF02686">
    <property type="entry name" value="GatC"/>
    <property type="match status" value="1"/>
</dbReference>
<evidence type="ECO:0000256" key="5">
    <source>
        <dbReference type="ARBA" id="ARBA00047913"/>
    </source>
</evidence>
<dbReference type="Proteomes" id="UP000593890">
    <property type="component" value="Chromosome"/>
</dbReference>
<dbReference type="HAMAP" id="MF_00122">
    <property type="entry name" value="GatC"/>
    <property type="match status" value="1"/>
</dbReference>
<protein>
    <recommendedName>
        <fullName evidence="6">Aspartyl/glutamyl-tRNA(Asn/Gln) amidotransferase subunit C</fullName>
        <shortName evidence="6">Asp/Glu-ADT subunit C</shortName>
        <ecNumber evidence="6">6.3.5.-</ecNumber>
    </recommendedName>
</protein>
<keyword evidence="7" id="KW-0808">Transferase</keyword>
<gene>
    <name evidence="6 7" type="primary">gatC</name>
    <name evidence="7" type="ORF">C12CBH8_06850</name>
</gene>
<dbReference type="Gene3D" id="1.10.20.60">
    <property type="entry name" value="Glu-tRNAGln amidotransferase C subunit, N-terminal domain"/>
    <property type="match status" value="1"/>
</dbReference>
<name>A0A7I8D014_9FIRM</name>
<keyword evidence="6" id="KW-0067">ATP-binding</keyword>
<dbReference type="AlphaFoldDB" id="A0A7I8D014"/>